<dbReference type="PANTHER" id="PTHR48090:SF3">
    <property type="entry name" value="UNDECAPRENYL-PHOSPHATE 4-DEOXY-4-FORMAMIDO-L-ARABINOSE TRANSFERASE"/>
    <property type="match status" value="1"/>
</dbReference>
<keyword evidence="4 8" id="KW-0812">Transmembrane</keyword>
<evidence type="ECO:0000256" key="1">
    <source>
        <dbReference type="ARBA" id="ARBA00022475"/>
    </source>
</evidence>
<keyword evidence="7 8" id="KW-0472">Membrane</keyword>
<feature type="transmembrane region" description="Helical" evidence="8">
    <location>
        <begin position="232"/>
        <end position="254"/>
    </location>
</feature>
<evidence type="ECO:0000256" key="7">
    <source>
        <dbReference type="ARBA" id="ARBA00023136"/>
    </source>
</evidence>
<dbReference type="OrthoDB" id="9807778at2"/>
<feature type="transmembrane region" description="Helical" evidence="8">
    <location>
        <begin position="274"/>
        <end position="295"/>
    </location>
</feature>
<evidence type="ECO:0000256" key="5">
    <source>
        <dbReference type="ARBA" id="ARBA00022985"/>
    </source>
</evidence>
<dbReference type="EMBL" id="QPEX01000010">
    <property type="protein sequence ID" value="RCS54269.1"/>
    <property type="molecule type" value="Genomic_DNA"/>
</dbReference>
<dbReference type="InterPro" id="IPR050256">
    <property type="entry name" value="Glycosyltransferase_2"/>
</dbReference>
<sequence length="322" mass="36267">MKLSLVIPVYNEDESLAKLHAEICEVVSANGYVIEILFIDDGSHDDSWRVIGELAKQDARVRGFKFRRNFGKAAALDAGFQEATGDIIITMDADLQDDPQEIPRFLEQLNAGKDVVSGWKKVRHDPWHKVGPSRVFNWMVSKLTGVTLHDHNCGMKCYRSEIFQEVRLYGELHRFVPVLAAAHGWKVGEIVINHRARQFGYSKYGVRRFLKGFLDLTTVAFITGYGQRPQHLLGGIGLLFFAVGFLGLFGLSSWWVLDRALGVEEPIELHKRAIFYYSIVSLLLGTQFVTVGLLAEMIRSAMAPQTKTYFVSQRVGASDETN</sequence>
<dbReference type="SUPFAM" id="SSF53448">
    <property type="entry name" value="Nucleotide-diphospho-sugar transferases"/>
    <property type="match status" value="1"/>
</dbReference>
<dbReference type="CDD" id="cd04187">
    <property type="entry name" value="DPM1_like_bac"/>
    <property type="match status" value="1"/>
</dbReference>
<protein>
    <submittedName>
        <fullName evidence="10">Glycosyltransferase</fullName>
    </submittedName>
</protein>
<dbReference type="RefSeq" id="WP_114367335.1">
    <property type="nucleotide sequence ID" value="NZ_QPEX01000010.1"/>
</dbReference>
<evidence type="ECO:0000256" key="4">
    <source>
        <dbReference type="ARBA" id="ARBA00022692"/>
    </source>
</evidence>
<keyword evidence="1" id="KW-1003">Cell membrane</keyword>
<keyword evidence="5" id="KW-0448">Lipopolysaccharide biosynthesis</keyword>
<dbReference type="Gene3D" id="3.90.550.10">
    <property type="entry name" value="Spore Coat Polysaccharide Biosynthesis Protein SpsA, Chain A"/>
    <property type="match status" value="1"/>
</dbReference>
<evidence type="ECO:0000259" key="9">
    <source>
        <dbReference type="Pfam" id="PF00535"/>
    </source>
</evidence>
<gene>
    <name evidence="10" type="ORF">DTL42_03750</name>
</gene>
<evidence type="ECO:0000313" key="10">
    <source>
        <dbReference type="EMBL" id="RCS54269.1"/>
    </source>
</evidence>
<dbReference type="InterPro" id="IPR001173">
    <property type="entry name" value="Glyco_trans_2-like"/>
</dbReference>
<organism evidence="10 11">
    <name type="scientific">Bremerella cremea</name>
    <dbReference type="NCBI Taxonomy" id="1031537"/>
    <lineage>
        <taxon>Bacteria</taxon>
        <taxon>Pseudomonadati</taxon>
        <taxon>Planctomycetota</taxon>
        <taxon>Planctomycetia</taxon>
        <taxon>Pirellulales</taxon>
        <taxon>Pirellulaceae</taxon>
        <taxon>Bremerella</taxon>
    </lineage>
</organism>
<name>A0A368KV75_9BACT</name>
<dbReference type="Pfam" id="PF00535">
    <property type="entry name" value="Glycos_transf_2"/>
    <property type="match status" value="1"/>
</dbReference>
<evidence type="ECO:0000256" key="3">
    <source>
        <dbReference type="ARBA" id="ARBA00022679"/>
    </source>
</evidence>
<reference evidence="10 11" key="1">
    <citation type="submission" date="2018-07" db="EMBL/GenBank/DDBJ databases">
        <title>Comparative genomes isolates from brazilian mangrove.</title>
        <authorList>
            <person name="De Araujo J.E."/>
            <person name="Taketani R.G."/>
            <person name="Silva M.C.P."/>
            <person name="Lourenco M.V."/>
            <person name="Oliveira V.M."/>
            <person name="Andreote F.D."/>
        </authorList>
    </citation>
    <scope>NUCLEOTIDE SEQUENCE [LARGE SCALE GENOMIC DNA]</scope>
    <source>
        <strain evidence="10 11">HEX PRIS-MGV</strain>
    </source>
</reference>
<evidence type="ECO:0000256" key="8">
    <source>
        <dbReference type="SAM" id="Phobius"/>
    </source>
</evidence>
<dbReference type="GO" id="GO:0099621">
    <property type="term" value="F:undecaprenyl-phosphate 4-deoxy-4-formamido-L-arabinose transferase activity"/>
    <property type="evidence" value="ECO:0007669"/>
    <property type="project" value="TreeGrafter"/>
</dbReference>
<evidence type="ECO:0000256" key="2">
    <source>
        <dbReference type="ARBA" id="ARBA00022676"/>
    </source>
</evidence>
<evidence type="ECO:0000256" key="6">
    <source>
        <dbReference type="ARBA" id="ARBA00022989"/>
    </source>
</evidence>
<accession>A0A368KV75</accession>
<keyword evidence="3 10" id="KW-0808">Transferase</keyword>
<dbReference type="AlphaFoldDB" id="A0A368KV75"/>
<keyword evidence="6 8" id="KW-1133">Transmembrane helix</keyword>
<comment type="caution">
    <text evidence="10">The sequence shown here is derived from an EMBL/GenBank/DDBJ whole genome shotgun (WGS) entry which is preliminary data.</text>
</comment>
<keyword evidence="2" id="KW-0328">Glycosyltransferase</keyword>
<dbReference type="Proteomes" id="UP000253562">
    <property type="component" value="Unassembled WGS sequence"/>
</dbReference>
<dbReference type="GO" id="GO:0005886">
    <property type="term" value="C:plasma membrane"/>
    <property type="evidence" value="ECO:0007669"/>
    <property type="project" value="TreeGrafter"/>
</dbReference>
<evidence type="ECO:0000313" key="11">
    <source>
        <dbReference type="Proteomes" id="UP000253562"/>
    </source>
</evidence>
<proteinExistence type="predicted"/>
<dbReference type="GO" id="GO:0009103">
    <property type="term" value="P:lipopolysaccharide biosynthetic process"/>
    <property type="evidence" value="ECO:0007669"/>
    <property type="project" value="UniProtKB-KW"/>
</dbReference>
<feature type="domain" description="Glycosyltransferase 2-like" evidence="9">
    <location>
        <begin position="4"/>
        <end position="165"/>
    </location>
</feature>
<dbReference type="PANTHER" id="PTHR48090">
    <property type="entry name" value="UNDECAPRENYL-PHOSPHATE 4-DEOXY-4-FORMAMIDO-L-ARABINOSE TRANSFERASE-RELATED"/>
    <property type="match status" value="1"/>
</dbReference>
<dbReference type="InterPro" id="IPR029044">
    <property type="entry name" value="Nucleotide-diphossugar_trans"/>
</dbReference>